<dbReference type="OrthoDB" id="408631at2759"/>
<dbReference type="Proteomes" id="UP000777438">
    <property type="component" value="Unassembled WGS sequence"/>
</dbReference>
<evidence type="ECO:0000256" key="1">
    <source>
        <dbReference type="ARBA" id="ARBA00022801"/>
    </source>
</evidence>
<evidence type="ECO:0000313" key="4">
    <source>
        <dbReference type="Proteomes" id="UP000777438"/>
    </source>
</evidence>
<organism evidence="3 4">
    <name type="scientific">Thelonectria olida</name>
    <dbReference type="NCBI Taxonomy" id="1576542"/>
    <lineage>
        <taxon>Eukaryota</taxon>
        <taxon>Fungi</taxon>
        <taxon>Dikarya</taxon>
        <taxon>Ascomycota</taxon>
        <taxon>Pezizomycotina</taxon>
        <taxon>Sordariomycetes</taxon>
        <taxon>Hypocreomycetidae</taxon>
        <taxon>Hypocreales</taxon>
        <taxon>Nectriaceae</taxon>
        <taxon>Thelonectria</taxon>
    </lineage>
</organism>
<dbReference type="SUPFAM" id="SSF53474">
    <property type="entry name" value="alpha/beta-Hydrolases"/>
    <property type="match status" value="1"/>
</dbReference>
<accession>A0A9P8W1E2</accession>
<reference evidence="3 4" key="1">
    <citation type="journal article" date="2021" name="Nat. Commun.">
        <title>Genetic determinants of endophytism in the Arabidopsis root mycobiome.</title>
        <authorList>
            <person name="Mesny F."/>
            <person name="Miyauchi S."/>
            <person name="Thiergart T."/>
            <person name="Pickel B."/>
            <person name="Atanasova L."/>
            <person name="Karlsson M."/>
            <person name="Huettel B."/>
            <person name="Barry K.W."/>
            <person name="Haridas S."/>
            <person name="Chen C."/>
            <person name="Bauer D."/>
            <person name="Andreopoulos W."/>
            <person name="Pangilinan J."/>
            <person name="LaButti K."/>
            <person name="Riley R."/>
            <person name="Lipzen A."/>
            <person name="Clum A."/>
            <person name="Drula E."/>
            <person name="Henrissat B."/>
            <person name="Kohler A."/>
            <person name="Grigoriev I.V."/>
            <person name="Martin F.M."/>
            <person name="Hacquard S."/>
        </authorList>
    </citation>
    <scope>NUCLEOTIDE SEQUENCE [LARGE SCALE GENOMIC DNA]</scope>
    <source>
        <strain evidence="3 4">MPI-CAGE-CH-0241</strain>
    </source>
</reference>
<name>A0A9P8W1E2_9HYPO</name>
<keyword evidence="1 3" id="KW-0378">Hydrolase</keyword>
<dbReference type="AlphaFoldDB" id="A0A9P8W1E2"/>
<dbReference type="PANTHER" id="PTHR48081:SF8">
    <property type="entry name" value="ALPHA_BETA HYDROLASE FOLD-3 DOMAIN-CONTAINING PROTEIN-RELATED"/>
    <property type="match status" value="1"/>
</dbReference>
<dbReference type="GO" id="GO:0016787">
    <property type="term" value="F:hydrolase activity"/>
    <property type="evidence" value="ECO:0007669"/>
    <property type="project" value="UniProtKB-KW"/>
</dbReference>
<evidence type="ECO:0000259" key="2">
    <source>
        <dbReference type="Pfam" id="PF07859"/>
    </source>
</evidence>
<keyword evidence="4" id="KW-1185">Reference proteome</keyword>
<dbReference type="InterPro" id="IPR013094">
    <property type="entry name" value="AB_hydrolase_3"/>
</dbReference>
<dbReference type="EMBL" id="JAGPYM010000015">
    <property type="protein sequence ID" value="KAH6886865.1"/>
    <property type="molecule type" value="Genomic_DNA"/>
</dbReference>
<feature type="domain" description="Alpha/beta hydrolase fold-3" evidence="2">
    <location>
        <begin position="112"/>
        <end position="319"/>
    </location>
</feature>
<dbReference type="Gene3D" id="3.40.50.1820">
    <property type="entry name" value="alpha/beta hydrolase"/>
    <property type="match status" value="1"/>
</dbReference>
<evidence type="ECO:0000313" key="3">
    <source>
        <dbReference type="EMBL" id="KAH6886865.1"/>
    </source>
</evidence>
<protein>
    <submittedName>
        <fullName evidence="3">Alpha/Beta hydrolase protein</fullName>
    </submittedName>
</protein>
<sequence length="350" mass="38413">MLLKSELEYVDTKSDFKPLPKHGHLSQKIPEYTAAEAAIGAAFSPFWSCPDFATFRQVAGDADAAMPPGGPDRSRDVVSELLQFPARDGTMIELKVYKSPKFTQDATLMYRMHGGGWTVGRHEVDGAENVFAAANPNIVVVSVDYRKAPEHPFPQPLYDSYDSLLWCKENAKALGVNPERIIVSGSSAGANLAAALALEARNDGITGIVAQVLHFPAVCHPKFFPAETYELGSMMQNYKNPVLSASMWEAFLDAYMPHAEPDSRHSPLLATSHRNLPPALIQCAGADILRDEAFAYAEALQTAGVEVEIYGYTGVPHCFPGILTNISETSTFYKRYNAFLEKHIRNEGSR</sequence>
<comment type="caution">
    <text evidence="3">The sequence shown here is derived from an EMBL/GenBank/DDBJ whole genome shotgun (WGS) entry which is preliminary data.</text>
</comment>
<dbReference type="InterPro" id="IPR050300">
    <property type="entry name" value="GDXG_lipolytic_enzyme"/>
</dbReference>
<gene>
    <name evidence="3" type="ORF">B0T10DRAFT_530220</name>
</gene>
<dbReference type="Pfam" id="PF07859">
    <property type="entry name" value="Abhydrolase_3"/>
    <property type="match status" value="1"/>
</dbReference>
<proteinExistence type="predicted"/>
<dbReference type="PANTHER" id="PTHR48081">
    <property type="entry name" value="AB HYDROLASE SUPERFAMILY PROTEIN C4A8.06C"/>
    <property type="match status" value="1"/>
</dbReference>
<dbReference type="InterPro" id="IPR029058">
    <property type="entry name" value="AB_hydrolase_fold"/>
</dbReference>